<keyword evidence="1" id="KW-0732">Signal</keyword>
<dbReference type="EMBL" id="CP082214">
    <property type="protein sequence ID" value="WDM71686.1"/>
    <property type="molecule type" value="Genomic_DNA"/>
</dbReference>
<dbReference type="RefSeq" id="WP_274396718.1">
    <property type="nucleotide sequence ID" value="NZ_CP082213.1"/>
</dbReference>
<reference evidence="3 4" key="1">
    <citation type="submission" date="2021-08" db="EMBL/GenBank/DDBJ databases">
        <title>Genome sequences of Xanthomonas cucurbitae isolates from 5 Midwestern US states.</title>
        <authorList>
            <person name="Hind S.R."/>
        </authorList>
    </citation>
    <scope>NUCLEOTIDE SEQUENCE [LARGE SCALE GENOMIC DNA]</scope>
    <source>
        <strain evidence="3 4">OH_261</strain>
    </source>
</reference>
<feature type="chain" id="PRO_5045268868" description="Rap1a immunity protein domain-containing protein" evidence="1">
    <location>
        <begin position="22"/>
        <end position="119"/>
    </location>
</feature>
<sequence>MRSLTIVLAALLAALPHSVRAEGDGVTIGEMMENCQKPDGHFFQTYCFTYVGAVLDVQTLYKLSLGPSSPKACVPPTVLSRQAAAVFVLWAASNPARHHLPAAVGIVESMAAAFPCSAP</sequence>
<evidence type="ECO:0000313" key="4">
    <source>
        <dbReference type="Proteomes" id="UP001214201"/>
    </source>
</evidence>
<dbReference type="InterPro" id="IPR041238">
    <property type="entry name" value="Rap1a"/>
</dbReference>
<protein>
    <recommendedName>
        <fullName evidence="2">Rap1a immunity protein domain-containing protein</fullName>
    </recommendedName>
</protein>
<dbReference type="Proteomes" id="UP001214201">
    <property type="component" value="Chromosome"/>
</dbReference>
<keyword evidence="4" id="KW-1185">Reference proteome</keyword>
<dbReference type="Pfam" id="PF18602">
    <property type="entry name" value="Rap1a"/>
    <property type="match status" value="1"/>
</dbReference>
<feature type="signal peptide" evidence="1">
    <location>
        <begin position="1"/>
        <end position="21"/>
    </location>
</feature>
<evidence type="ECO:0000259" key="2">
    <source>
        <dbReference type="Pfam" id="PF18602"/>
    </source>
</evidence>
<accession>A0ABY7YCZ2</accession>
<organism evidence="3 4">
    <name type="scientific">Xanthomonas cucurbitae</name>
    <dbReference type="NCBI Taxonomy" id="56453"/>
    <lineage>
        <taxon>Bacteria</taxon>
        <taxon>Pseudomonadati</taxon>
        <taxon>Pseudomonadota</taxon>
        <taxon>Gammaproteobacteria</taxon>
        <taxon>Lysobacterales</taxon>
        <taxon>Lysobacteraceae</taxon>
        <taxon>Xanthomonas</taxon>
    </lineage>
</organism>
<gene>
    <name evidence="3" type="ORF">K6978_00235</name>
</gene>
<evidence type="ECO:0000313" key="3">
    <source>
        <dbReference type="EMBL" id="WDM71686.1"/>
    </source>
</evidence>
<proteinExistence type="predicted"/>
<name>A0ABY7YCZ2_9XANT</name>
<feature type="domain" description="Rap1a immunity protein" evidence="2">
    <location>
        <begin position="29"/>
        <end position="116"/>
    </location>
</feature>
<evidence type="ECO:0000256" key="1">
    <source>
        <dbReference type="SAM" id="SignalP"/>
    </source>
</evidence>